<protein>
    <submittedName>
        <fullName evidence="6">Lytic polysaccharide monooxygenase</fullName>
    </submittedName>
</protein>
<reference evidence="6" key="1">
    <citation type="journal article" date="2020" name="Stud. Mycol.">
        <title>101 Dothideomycetes genomes: a test case for predicting lifestyles and emergence of pathogens.</title>
        <authorList>
            <person name="Haridas S."/>
            <person name="Albert R."/>
            <person name="Binder M."/>
            <person name="Bloem J."/>
            <person name="Labutti K."/>
            <person name="Salamov A."/>
            <person name="Andreopoulos B."/>
            <person name="Baker S."/>
            <person name="Barry K."/>
            <person name="Bills G."/>
            <person name="Bluhm B."/>
            <person name="Cannon C."/>
            <person name="Castanera R."/>
            <person name="Culley D."/>
            <person name="Daum C."/>
            <person name="Ezra D."/>
            <person name="Gonzalez J."/>
            <person name="Henrissat B."/>
            <person name="Kuo A."/>
            <person name="Liang C."/>
            <person name="Lipzen A."/>
            <person name="Lutzoni F."/>
            <person name="Magnuson J."/>
            <person name="Mondo S."/>
            <person name="Nolan M."/>
            <person name="Ohm R."/>
            <person name="Pangilinan J."/>
            <person name="Park H.-J."/>
            <person name="Ramirez L."/>
            <person name="Alfaro M."/>
            <person name="Sun H."/>
            <person name="Tritt A."/>
            <person name="Yoshinaga Y."/>
            <person name="Zwiers L.-H."/>
            <person name="Turgeon B."/>
            <person name="Goodwin S."/>
            <person name="Spatafora J."/>
            <person name="Crous P."/>
            <person name="Grigoriev I."/>
        </authorList>
    </citation>
    <scope>NUCLEOTIDE SEQUENCE</scope>
    <source>
        <strain evidence="6">CBS 101060</strain>
    </source>
</reference>
<keyword evidence="3" id="KW-0964">Secreted</keyword>
<dbReference type="PANTHER" id="PTHR33353:SF34">
    <property type="entry name" value="ENDO-BETA-1,4-GLUCANASE D"/>
    <property type="match status" value="1"/>
</dbReference>
<keyword evidence="6" id="KW-0560">Oxidoreductase</keyword>
<dbReference type="AlphaFoldDB" id="A0A9P4SAI8"/>
<keyword evidence="6" id="KW-0503">Monooxygenase</keyword>
<organism evidence="6 7">
    <name type="scientific">Patellaria atrata CBS 101060</name>
    <dbReference type="NCBI Taxonomy" id="1346257"/>
    <lineage>
        <taxon>Eukaryota</taxon>
        <taxon>Fungi</taxon>
        <taxon>Dikarya</taxon>
        <taxon>Ascomycota</taxon>
        <taxon>Pezizomycotina</taxon>
        <taxon>Dothideomycetes</taxon>
        <taxon>Dothideomycetes incertae sedis</taxon>
        <taxon>Patellariales</taxon>
        <taxon>Patellariaceae</taxon>
        <taxon>Patellaria</taxon>
    </lineage>
</organism>
<comment type="caution">
    <text evidence="6">The sequence shown here is derived from an EMBL/GenBank/DDBJ whole genome shotgun (WGS) entry which is preliminary data.</text>
</comment>
<name>A0A9P4SAI8_9PEZI</name>
<gene>
    <name evidence="6" type="ORF">M501DRAFT_934306</name>
</gene>
<dbReference type="InterPro" id="IPR005103">
    <property type="entry name" value="AA9_LPMO"/>
</dbReference>
<keyword evidence="7" id="KW-1185">Reference proteome</keyword>
<sequence length="273" mass="29352">MSSLPSLVSIATLTSFFSLSTLLLTLLTPTLISAHGRITTITVGTKNYTGWDPEFALSPPAPKLAAWSAENLGNIYVTPSNLTTPNIACHMRAVPGALEIPITAGETLRVHWNEWPTSHVGPVLSYLAPCGEEPGSCTRTSAATLAWTKVDEMGWLSADDPAGMGLGGTWATDVFIKDRFRWDITVPARLRPGGYVLRHEIIALHVADVKDGAQFYPQCVNLRVAARDAGSSVELKGGVVGSRLYRVDDPGVLIDVHHGVSGYMIPGPKVWRP</sequence>
<dbReference type="EMBL" id="MU006095">
    <property type="protein sequence ID" value="KAF2839065.1"/>
    <property type="molecule type" value="Genomic_DNA"/>
</dbReference>
<comment type="cofactor">
    <cofactor evidence="1">
        <name>Cu(2+)</name>
        <dbReference type="ChEBI" id="CHEBI:29036"/>
    </cofactor>
</comment>
<dbReference type="InterPro" id="IPR049892">
    <property type="entry name" value="AA9"/>
</dbReference>
<dbReference type="CDD" id="cd21175">
    <property type="entry name" value="LPMO_AA9"/>
    <property type="match status" value="1"/>
</dbReference>
<dbReference type="Gene3D" id="2.70.50.70">
    <property type="match status" value="1"/>
</dbReference>
<dbReference type="OrthoDB" id="4849160at2759"/>
<proteinExistence type="predicted"/>
<dbReference type="GO" id="GO:0005576">
    <property type="term" value="C:extracellular region"/>
    <property type="evidence" value="ECO:0007669"/>
    <property type="project" value="UniProtKB-SubCell"/>
</dbReference>
<feature type="domain" description="Auxiliary Activity family 9 catalytic" evidence="5">
    <location>
        <begin position="35"/>
        <end position="258"/>
    </location>
</feature>
<evidence type="ECO:0000256" key="2">
    <source>
        <dbReference type="ARBA" id="ARBA00004613"/>
    </source>
</evidence>
<dbReference type="GO" id="GO:0004497">
    <property type="term" value="F:monooxygenase activity"/>
    <property type="evidence" value="ECO:0007669"/>
    <property type="project" value="UniProtKB-KW"/>
</dbReference>
<comment type="subcellular location">
    <subcellularLocation>
        <location evidence="2">Secreted</location>
    </subcellularLocation>
</comment>
<evidence type="ECO:0000259" key="5">
    <source>
        <dbReference type="Pfam" id="PF03443"/>
    </source>
</evidence>
<dbReference type="Proteomes" id="UP000799429">
    <property type="component" value="Unassembled WGS sequence"/>
</dbReference>
<keyword evidence="4" id="KW-1015">Disulfide bond</keyword>
<evidence type="ECO:0000313" key="7">
    <source>
        <dbReference type="Proteomes" id="UP000799429"/>
    </source>
</evidence>
<evidence type="ECO:0000256" key="3">
    <source>
        <dbReference type="ARBA" id="ARBA00022525"/>
    </source>
</evidence>
<evidence type="ECO:0000313" key="6">
    <source>
        <dbReference type="EMBL" id="KAF2839065.1"/>
    </source>
</evidence>
<accession>A0A9P4SAI8</accession>
<evidence type="ECO:0000256" key="1">
    <source>
        <dbReference type="ARBA" id="ARBA00001973"/>
    </source>
</evidence>
<evidence type="ECO:0000256" key="4">
    <source>
        <dbReference type="ARBA" id="ARBA00023157"/>
    </source>
</evidence>
<dbReference type="PANTHER" id="PTHR33353">
    <property type="entry name" value="PUTATIVE (AFU_ORTHOLOGUE AFUA_1G12560)-RELATED"/>
    <property type="match status" value="1"/>
</dbReference>
<dbReference type="Pfam" id="PF03443">
    <property type="entry name" value="AA9"/>
    <property type="match status" value="1"/>
</dbReference>